<reference evidence="3" key="1">
    <citation type="submission" date="2022-06" db="EMBL/GenBank/DDBJ databases">
        <title>Genome Sequence of Candolleomyces eurysporus.</title>
        <authorList>
            <person name="Buettner E."/>
        </authorList>
    </citation>
    <scope>NUCLEOTIDE SEQUENCE</scope>
    <source>
        <strain evidence="3">VTCC 930004</strain>
    </source>
</reference>
<feature type="compositionally biased region" description="Pro residues" evidence="1">
    <location>
        <begin position="197"/>
        <end position="207"/>
    </location>
</feature>
<evidence type="ECO:0000256" key="2">
    <source>
        <dbReference type="SAM" id="Phobius"/>
    </source>
</evidence>
<keyword evidence="2" id="KW-1133">Transmembrane helix</keyword>
<protein>
    <submittedName>
        <fullName evidence="3">Uncharacterized protein</fullName>
    </submittedName>
</protein>
<dbReference type="OrthoDB" id="10654123at2759"/>
<feature type="non-terminal residue" evidence="3">
    <location>
        <position position="1"/>
    </location>
</feature>
<gene>
    <name evidence="3" type="ORF">H1R20_g5107</name>
</gene>
<comment type="caution">
    <text evidence="3">The sequence shown here is derived from an EMBL/GenBank/DDBJ whole genome shotgun (WGS) entry which is preliminary data.</text>
</comment>
<proteinExistence type="predicted"/>
<feature type="region of interest" description="Disordered" evidence="1">
    <location>
        <begin position="146"/>
        <end position="243"/>
    </location>
</feature>
<feature type="compositionally biased region" description="Polar residues" evidence="1">
    <location>
        <begin position="146"/>
        <end position="164"/>
    </location>
</feature>
<feature type="region of interest" description="Disordered" evidence="1">
    <location>
        <begin position="1"/>
        <end position="90"/>
    </location>
</feature>
<keyword evidence="4" id="KW-1185">Reference proteome</keyword>
<evidence type="ECO:0000313" key="4">
    <source>
        <dbReference type="Proteomes" id="UP001140091"/>
    </source>
</evidence>
<feature type="compositionally biased region" description="Polar residues" evidence="1">
    <location>
        <begin position="43"/>
        <end position="52"/>
    </location>
</feature>
<accession>A0A9W8JBS3</accession>
<feature type="compositionally biased region" description="Low complexity" evidence="1">
    <location>
        <begin position="186"/>
        <end position="196"/>
    </location>
</feature>
<feature type="compositionally biased region" description="Low complexity" evidence="1">
    <location>
        <begin position="69"/>
        <end position="79"/>
    </location>
</feature>
<evidence type="ECO:0000256" key="1">
    <source>
        <dbReference type="SAM" id="MobiDB-lite"/>
    </source>
</evidence>
<evidence type="ECO:0000313" key="3">
    <source>
        <dbReference type="EMBL" id="KAJ2931996.1"/>
    </source>
</evidence>
<dbReference type="EMBL" id="JANBPK010000787">
    <property type="protein sequence ID" value="KAJ2931996.1"/>
    <property type="molecule type" value="Genomic_DNA"/>
</dbReference>
<name>A0A9W8JBS3_9AGAR</name>
<dbReference type="AlphaFoldDB" id="A0A9W8JBS3"/>
<organism evidence="3 4">
    <name type="scientific">Candolleomyces eurysporus</name>
    <dbReference type="NCBI Taxonomy" id="2828524"/>
    <lineage>
        <taxon>Eukaryota</taxon>
        <taxon>Fungi</taxon>
        <taxon>Dikarya</taxon>
        <taxon>Basidiomycota</taxon>
        <taxon>Agaricomycotina</taxon>
        <taxon>Agaricomycetes</taxon>
        <taxon>Agaricomycetidae</taxon>
        <taxon>Agaricales</taxon>
        <taxon>Agaricineae</taxon>
        <taxon>Psathyrellaceae</taxon>
        <taxon>Candolleomyces</taxon>
    </lineage>
</organism>
<keyword evidence="2" id="KW-0472">Membrane</keyword>
<keyword evidence="2" id="KW-0812">Transmembrane</keyword>
<sequence>MASAAGHDYDEHLLSSAPKPDRRALQEGYDPTLLETKPEKPRSSTPRQASSPTPGPGSPIDRDRDVERGVVVPGAVAPKPGTPAPARAIPIVTPTKSKPFYKTKKGLLIIAGVLIAVIVAAVVGGVVGGRKKSSTAVSDKAASLSNAANSGTSTAQPGTTQGSDPDTGGQGGNSNGGQAEPTGQDTGSPTSTFTGQPGPPTPPPPSTAPFGIPTGALSDLSAPAESGQPGALPGIPPTRRWLD</sequence>
<feature type="transmembrane region" description="Helical" evidence="2">
    <location>
        <begin position="106"/>
        <end position="127"/>
    </location>
</feature>
<dbReference type="Proteomes" id="UP001140091">
    <property type="component" value="Unassembled WGS sequence"/>
</dbReference>
<feature type="compositionally biased region" description="Basic and acidic residues" evidence="1">
    <location>
        <begin position="7"/>
        <end position="25"/>
    </location>
</feature>